<proteinExistence type="predicted"/>
<evidence type="ECO:0000259" key="8">
    <source>
        <dbReference type="PROSITE" id="PS50883"/>
    </source>
</evidence>
<feature type="domain" description="CHASE" evidence="7">
    <location>
        <begin position="85"/>
        <end position="307"/>
    </location>
</feature>
<dbReference type="SUPFAM" id="SSF141868">
    <property type="entry name" value="EAL domain-like"/>
    <property type="match status" value="1"/>
</dbReference>
<dbReference type="AlphaFoldDB" id="A0A240U319"/>
<dbReference type="Gene3D" id="3.20.20.450">
    <property type="entry name" value="EAL domain"/>
    <property type="match status" value="1"/>
</dbReference>
<dbReference type="Pfam" id="PF00563">
    <property type="entry name" value="EAL"/>
    <property type="match status" value="1"/>
</dbReference>
<evidence type="ECO:0000259" key="7">
    <source>
        <dbReference type="PROSITE" id="PS50839"/>
    </source>
</evidence>
<evidence type="ECO:0000259" key="9">
    <source>
        <dbReference type="PROSITE" id="PS50887"/>
    </source>
</evidence>
<dbReference type="PANTHER" id="PTHR44757:SF2">
    <property type="entry name" value="BIOFILM ARCHITECTURE MAINTENANCE PROTEIN MBAA"/>
    <property type="match status" value="1"/>
</dbReference>
<dbReference type="Proteomes" id="UP000194432">
    <property type="component" value="Chromosome 1"/>
</dbReference>
<dbReference type="InterPro" id="IPR052155">
    <property type="entry name" value="Biofilm_reg_signaling"/>
</dbReference>
<dbReference type="KEGG" id="acin:CBP34_09285"/>
<evidence type="ECO:0000256" key="3">
    <source>
        <dbReference type="ARBA" id="ARBA00022989"/>
    </source>
</evidence>
<dbReference type="PROSITE" id="PS50887">
    <property type="entry name" value="GGDEF"/>
    <property type="match status" value="1"/>
</dbReference>
<dbReference type="InterPro" id="IPR029787">
    <property type="entry name" value="Nucleotide_cyclase"/>
</dbReference>
<keyword evidence="11" id="KW-1185">Reference proteome</keyword>
<dbReference type="SMART" id="SM01079">
    <property type="entry name" value="CHASE"/>
    <property type="match status" value="1"/>
</dbReference>
<dbReference type="Pfam" id="PF00990">
    <property type="entry name" value="GGDEF"/>
    <property type="match status" value="1"/>
</dbReference>
<dbReference type="GO" id="GO:0007165">
    <property type="term" value="P:signal transduction"/>
    <property type="evidence" value="ECO:0007669"/>
    <property type="project" value="UniProtKB-ARBA"/>
</dbReference>
<dbReference type="PANTHER" id="PTHR44757">
    <property type="entry name" value="DIGUANYLATE CYCLASE DGCP"/>
    <property type="match status" value="1"/>
</dbReference>
<organism evidence="10 11">
    <name type="scientific">Acidovorax carolinensis</name>
    <dbReference type="NCBI Taxonomy" id="553814"/>
    <lineage>
        <taxon>Bacteria</taxon>
        <taxon>Pseudomonadati</taxon>
        <taxon>Pseudomonadota</taxon>
        <taxon>Betaproteobacteria</taxon>
        <taxon>Burkholderiales</taxon>
        <taxon>Comamonadaceae</taxon>
        <taxon>Acidovorax</taxon>
    </lineage>
</organism>
<dbReference type="SUPFAM" id="SSF55785">
    <property type="entry name" value="PYP-like sensor domain (PAS domain)"/>
    <property type="match status" value="1"/>
</dbReference>
<dbReference type="InterPro" id="IPR001633">
    <property type="entry name" value="EAL_dom"/>
</dbReference>
<feature type="domain" description="GGDEF" evidence="9">
    <location>
        <begin position="522"/>
        <end position="660"/>
    </location>
</feature>
<evidence type="ECO:0000313" key="10">
    <source>
        <dbReference type="EMBL" id="ART51807.1"/>
    </source>
</evidence>
<dbReference type="EMBL" id="CP021361">
    <property type="protein sequence ID" value="ART51807.1"/>
    <property type="molecule type" value="Genomic_DNA"/>
</dbReference>
<dbReference type="NCBIfam" id="TIGR00254">
    <property type="entry name" value="GGDEF"/>
    <property type="match status" value="1"/>
</dbReference>
<keyword evidence="3 5" id="KW-1133">Transmembrane helix</keyword>
<dbReference type="InterPro" id="IPR000014">
    <property type="entry name" value="PAS"/>
</dbReference>
<name>A0A240U319_9BURK</name>
<protein>
    <submittedName>
        <fullName evidence="10">Bifunctional diguanylate cyclase/phosphodiesterase</fullName>
    </submittedName>
</protein>
<dbReference type="SMART" id="SM00052">
    <property type="entry name" value="EAL"/>
    <property type="match status" value="1"/>
</dbReference>
<dbReference type="GO" id="GO:0016020">
    <property type="term" value="C:membrane"/>
    <property type="evidence" value="ECO:0007669"/>
    <property type="project" value="UniProtKB-SubCell"/>
</dbReference>
<dbReference type="InterPro" id="IPR013656">
    <property type="entry name" value="PAS_4"/>
</dbReference>
<dbReference type="Pfam" id="PF03924">
    <property type="entry name" value="CHASE"/>
    <property type="match status" value="1"/>
</dbReference>
<dbReference type="InterPro" id="IPR000160">
    <property type="entry name" value="GGDEF_dom"/>
</dbReference>
<dbReference type="PROSITE" id="PS50839">
    <property type="entry name" value="CHASE"/>
    <property type="match status" value="1"/>
</dbReference>
<dbReference type="SUPFAM" id="SSF55073">
    <property type="entry name" value="Nucleotide cyclase"/>
    <property type="match status" value="1"/>
</dbReference>
<keyword evidence="4 5" id="KW-0472">Membrane</keyword>
<dbReference type="InterPro" id="IPR035919">
    <property type="entry name" value="EAL_sf"/>
</dbReference>
<reference evidence="10 11" key="1">
    <citation type="submission" date="2017-05" db="EMBL/GenBank/DDBJ databases">
        <title>Polyphasic characterization of four soil-derived phenanthrene-degrading Acidovorax strains and proposal of Acidovorax phenanthrenivorans sp. nov.</title>
        <authorList>
            <person name="Singleton D.R."/>
            <person name="Lee J."/>
            <person name="Dickey A.N."/>
            <person name="Stroud A."/>
            <person name="Scholl E.H."/>
            <person name="Wright F.A."/>
            <person name="Aitken M.D."/>
        </authorList>
    </citation>
    <scope>NUCLEOTIDE SEQUENCE [LARGE SCALE GENOMIC DNA]</scope>
    <source>
        <strain evidence="10">NA3</strain>
    </source>
</reference>
<dbReference type="CDD" id="cd01948">
    <property type="entry name" value="EAL"/>
    <property type="match status" value="1"/>
</dbReference>
<evidence type="ECO:0000256" key="4">
    <source>
        <dbReference type="ARBA" id="ARBA00023136"/>
    </source>
</evidence>
<dbReference type="SMART" id="SM00267">
    <property type="entry name" value="GGDEF"/>
    <property type="match status" value="1"/>
</dbReference>
<dbReference type="InterPro" id="IPR042240">
    <property type="entry name" value="CHASE_sf"/>
</dbReference>
<dbReference type="PROSITE" id="PS50112">
    <property type="entry name" value="PAS"/>
    <property type="match status" value="1"/>
</dbReference>
<dbReference type="InterPro" id="IPR035965">
    <property type="entry name" value="PAS-like_dom_sf"/>
</dbReference>
<evidence type="ECO:0000259" key="6">
    <source>
        <dbReference type="PROSITE" id="PS50112"/>
    </source>
</evidence>
<dbReference type="NCBIfam" id="TIGR00229">
    <property type="entry name" value="sensory_box"/>
    <property type="match status" value="1"/>
</dbReference>
<evidence type="ECO:0000313" key="11">
    <source>
        <dbReference type="Proteomes" id="UP000194432"/>
    </source>
</evidence>
<feature type="domain" description="EAL" evidence="8">
    <location>
        <begin position="669"/>
        <end position="921"/>
    </location>
</feature>
<dbReference type="Gene3D" id="3.30.450.20">
    <property type="entry name" value="PAS domain"/>
    <property type="match status" value="1"/>
</dbReference>
<dbReference type="CDD" id="cd01949">
    <property type="entry name" value="GGDEF"/>
    <property type="match status" value="1"/>
</dbReference>
<feature type="transmembrane region" description="Helical" evidence="5">
    <location>
        <begin position="20"/>
        <end position="42"/>
    </location>
</feature>
<gene>
    <name evidence="10" type="ORF">CBP34_09285</name>
</gene>
<sequence length="921" mass="102038">MSQACPHEELPAPESRWRPLALLGPVLAVFLLGLTFLFWQAAEREAGAKRRQEFTASADRIVDSLKDRMAAFELVLRGVKGYHDGSDSIDRNEFRAYVEALRLPETRPGLQGVAYALNLPADQLDAHMAQMRERGFSSYTVHPPGVRARYTPITHIEPQSTDNLKALGFDISTVPAAREALDRARDTGQLALTSRLRLQQDIGRNSVSGLVMYLPIYKKDADLDSLEGRRRGMVGWVSAPFRMPDLLQGMAQQLDADIDLAIYDGNPQAGGSLLHGNTNLPTAPQGASHGLRTTQQMHLGGRTWTLVMQPLPAFERRFDDTDNGLFAAMGAALSLLVGGLIWVMATGRERAVGLTHRMTQALRSTRDDLESTLNAIPDLLFEVGLDGRIYHYRSARSELLAAPPEMFLGRTMDEFVPPESVAGLRAALQAAHDTGYSIGHQYRLELGHQTHWFELSIARKESATPGQELRFIALSRDITERKLAEARTHQLAYFDALTGLPNRRMLLDRLEHALASAHNSGQVGALLYIDLDNFKQINDARGHPIGDVLLQQVAQRLSQLLRPGDTVARIGGDEFVLLVNDIATDMESAGRRALLAAEAVRTALEAPYTIDTHLYSSTGSIGITLFPKRGEAVEDLLREADTAMYRAKDLGRNRIRFYEADMQADVQERLALEQDLKKAGSEGQLLAFVQSQVDASGTVIGGELLMRWNHPVRGSVPPSRFIPVAESSGLILRMGDWMIRQACETLARLHAAGQDLSISVNVSERQFRQDDFVERIRDMLTQTGAPAAQLILEVTESLLIENLDDTIARMTELRQIGVRFSIDDFGTGYSSLAYLKRLPLFELKIDKSFVQDTPDDPSDTAIVQSIISVARHLKLRVVAEGVETRAQADFLVESQCDCLQGYLFSRPEPLQGWVTRQLGQG</sequence>
<feature type="domain" description="PAS" evidence="6">
    <location>
        <begin position="365"/>
        <end position="435"/>
    </location>
</feature>
<dbReference type="Gene3D" id="3.30.70.270">
    <property type="match status" value="1"/>
</dbReference>
<comment type="subcellular location">
    <subcellularLocation>
        <location evidence="1">Membrane</location>
    </subcellularLocation>
</comment>
<dbReference type="Pfam" id="PF08448">
    <property type="entry name" value="PAS_4"/>
    <property type="match status" value="1"/>
</dbReference>
<accession>A0A240U319</accession>
<dbReference type="GO" id="GO:0003824">
    <property type="term" value="F:catalytic activity"/>
    <property type="evidence" value="ECO:0007669"/>
    <property type="project" value="UniProtKB-ARBA"/>
</dbReference>
<dbReference type="FunFam" id="3.30.70.270:FF:000001">
    <property type="entry name" value="Diguanylate cyclase domain protein"/>
    <property type="match status" value="1"/>
</dbReference>
<dbReference type="RefSeq" id="WP_094097850.1">
    <property type="nucleotide sequence ID" value="NZ_CP021361.1"/>
</dbReference>
<dbReference type="PROSITE" id="PS50883">
    <property type="entry name" value="EAL"/>
    <property type="match status" value="1"/>
</dbReference>
<evidence type="ECO:0000256" key="1">
    <source>
        <dbReference type="ARBA" id="ARBA00004370"/>
    </source>
</evidence>
<dbReference type="CDD" id="cd00130">
    <property type="entry name" value="PAS"/>
    <property type="match status" value="1"/>
</dbReference>
<evidence type="ECO:0000256" key="5">
    <source>
        <dbReference type="SAM" id="Phobius"/>
    </source>
</evidence>
<dbReference type="InterPro" id="IPR043128">
    <property type="entry name" value="Rev_trsase/Diguanyl_cyclase"/>
</dbReference>
<dbReference type="InterPro" id="IPR006189">
    <property type="entry name" value="CHASE_dom"/>
</dbReference>
<dbReference type="SMART" id="SM00091">
    <property type="entry name" value="PAS"/>
    <property type="match status" value="1"/>
</dbReference>
<dbReference type="Gene3D" id="3.30.450.350">
    <property type="entry name" value="CHASE domain"/>
    <property type="match status" value="1"/>
</dbReference>
<feature type="transmembrane region" description="Helical" evidence="5">
    <location>
        <begin position="325"/>
        <end position="345"/>
    </location>
</feature>
<keyword evidence="2 5" id="KW-0812">Transmembrane</keyword>
<evidence type="ECO:0000256" key="2">
    <source>
        <dbReference type="ARBA" id="ARBA00022692"/>
    </source>
</evidence>